<organism evidence="2 3">
    <name type="scientific">Salmon gill poxvirus</name>
    <dbReference type="NCBI Taxonomy" id="1680908"/>
    <lineage>
        <taxon>Viruses</taxon>
        <taxon>Varidnaviria</taxon>
        <taxon>Bamfordvirae</taxon>
        <taxon>Nucleocytoviricota</taxon>
        <taxon>Pokkesviricetes</taxon>
        <taxon>Chitovirales</taxon>
        <taxon>Poxviridae</taxon>
        <taxon>Chordopoxvirinae</taxon>
        <taxon>Salmonpoxvirus</taxon>
        <taxon>Salmonpoxvirus gillpox</taxon>
        <taxon>Salmon gillpox virus</taxon>
    </lineage>
</organism>
<accession>A0A0H4XWN4</accession>
<feature type="transmembrane region" description="Helical" evidence="1">
    <location>
        <begin position="12"/>
        <end position="37"/>
    </location>
</feature>
<keyword evidence="1" id="KW-0472">Membrane</keyword>
<keyword evidence="1" id="KW-1133">Transmembrane helix</keyword>
<dbReference type="KEGG" id="vg:25392274"/>
<feature type="transmembrane region" description="Helical" evidence="1">
    <location>
        <begin position="57"/>
        <end position="77"/>
    </location>
</feature>
<proteinExistence type="predicted"/>
<protein>
    <submittedName>
        <fullName evidence="2">Uncharacterized protein</fullName>
    </submittedName>
</protein>
<sequence length="86" mass="9756">MAGMSCLNASETILRVMLSSAFYNISTNIVFLCQDIVSRNANINRYVLKYNTIIKPLMNIIIFLTFALIISVIFTRISDYRSKNPG</sequence>
<keyword evidence="1" id="KW-0812">Transmembrane</keyword>
<gene>
    <name evidence="2" type="ORF">SGPV107</name>
</gene>
<dbReference type="Proteomes" id="UP000105007">
    <property type="component" value="Segment"/>
</dbReference>
<evidence type="ECO:0000313" key="3">
    <source>
        <dbReference type="Proteomes" id="UP000105007"/>
    </source>
</evidence>
<name>A0A0H4XWN4_9POXV</name>
<keyword evidence="3" id="KW-1185">Reference proteome</keyword>
<reference evidence="2 3" key="1">
    <citation type="journal article" date="2015" name="J. Virol.">
        <title>Salmon gill poxvirus, the deepest representative of the Chordopoxvirinae.</title>
        <authorList>
            <person name="Gjessing M.C."/>
            <person name="Yutin N."/>
            <person name="Tengs T."/>
            <person name="Senkevich T."/>
            <person name="Koonin E.V."/>
            <person name="Ronning H.P."/>
            <person name="Alarson M."/>
            <person name="Ylving S."/>
            <person name="Lie K.-I."/>
            <person name="Saure B."/>
            <person name="Tran L."/>
            <person name="Moss B."/>
            <person name="Dale O.B."/>
        </authorList>
    </citation>
    <scope>NUCLEOTIDE SEQUENCE [LARGE SCALE GENOMIC DNA]</scope>
    <source>
        <strain evidence="2">2012-04-F277-L3G</strain>
    </source>
</reference>
<dbReference type="RefSeq" id="YP_009162479.1">
    <property type="nucleotide sequence ID" value="NC_027707.1"/>
</dbReference>
<dbReference type="GeneID" id="25392274"/>
<dbReference type="EMBL" id="KT159937">
    <property type="protein sequence ID" value="AKR04231.1"/>
    <property type="molecule type" value="Genomic_DNA"/>
</dbReference>
<evidence type="ECO:0000256" key="1">
    <source>
        <dbReference type="SAM" id="Phobius"/>
    </source>
</evidence>
<evidence type="ECO:0000313" key="2">
    <source>
        <dbReference type="EMBL" id="AKR04231.1"/>
    </source>
</evidence>